<dbReference type="OrthoDB" id="4535618at2"/>
<dbReference type="InterPro" id="IPR012338">
    <property type="entry name" value="Beta-lactam/transpept-like"/>
</dbReference>
<keyword evidence="2" id="KW-0732">Signal</keyword>
<evidence type="ECO:0008006" key="5">
    <source>
        <dbReference type="Google" id="ProtNLM"/>
    </source>
</evidence>
<dbReference type="HOGENOM" id="CLU_843894_0_0_11"/>
<evidence type="ECO:0000313" key="4">
    <source>
        <dbReference type="Proteomes" id="UP000014809"/>
    </source>
</evidence>
<gene>
    <name evidence="3" type="ORF">A606_02915</name>
</gene>
<reference evidence="3 4" key="1">
    <citation type="submission" date="2012-06" db="EMBL/GenBank/DDBJ databases">
        <title>Complete genome sequence of Corynebacterium terpenotabidum Y-11 (=DSM 44721).</title>
        <authorList>
            <person name="Ruckert C."/>
            <person name="Albersmeier A."/>
            <person name="Al-Dilaimi A."/>
            <person name="Szczepanowski R."/>
            <person name="Kalinowski J."/>
        </authorList>
    </citation>
    <scope>NUCLEOTIDE SEQUENCE [LARGE SCALE GENOMIC DNA]</scope>
    <source>
        <strain evidence="3 4">Y-11</strain>
    </source>
</reference>
<dbReference type="eggNOG" id="COG1686">
    <property type="taxonomic scope" value="Bacteria"/>
</dbReference>
<dbReference type="PROSITE" id="PS51257">
    <property type="entry name" value="PROKAR_LIPOPROTEIN"/>
    <property type="match status" value="1"/>
</dbReference>
<name>S4XCB4_9CORY</name>
<dbReference type="EMBL" id="CP003696">
    <property type="protein sequence ID" value="AGP30236.1"/>
    <property type="molecule type" value="Genomic_DNA"/>
</dbReference>
<proteinExistence type="predicted"/>
<dbReference type="RefSeq" id="WP_020440600.1">
    <property type="nucleotide sequence ID" value="NC_021663.1"/>
</dbReference>
<evidence type="ECO:0000256" key="1">
    <source>
        <dbReference type="SAM" id="MobiDB-lite"/>
    </source>
</evidence>
<dbReference type="SUPFAM" id="SSF56601">
    <property type="entry name" value="beta-lactamase/transpeptidase-like"/>
    <property type="match status" value="1"/>
</dbReference>
<accession>S4XCB4</accession>
<dbReference type="KEGG" id="cter:A606_02915"/>
<dbReference type="PATRIC" id="fig|1200352.3.peg.585"/>
<dbReference type="AlphaFoldDB" id="S4XCB4"/>
<organism evidence="3 4">
    <name type="scientific">Corynebacterium terpenotabidum Y-11</name>
    <dbReference type="NCBI Taxonomy" id="1200352"/>
    <lineage>
        <taxon>Bacteria</taxon>
        <taxon>Bacillati</taxon>
        <taxon>Actinomycetota</taxon>
        <taxon>Actinomycetes</taxon>
        <taxon>Mycobacteriales</taxon>
        <taxon>Corynebacteriaceae</taxon>
        <taxon>Corynebacterium</taxon>
    </lineage>
</organism>
<sequence length="329" mass="33269">MTSCRLQHLSVLCATGLSLAALAGCSGNGTVGAASTAGSTAASCRYSAAQAESRTTLAATASTTASTATSTATSATTSTATSAERTATTSATATATASAGRTTTGAPTATATSGATGRATNTTTADVLAERTTVAVISPDFTGSTANADEERPALSVAKLFLVNYALVHGDGSDKDLDLSERAIRASDDSAADALFAKYPEGITETAEEYDLDDTVSGIDWGWSTTTASDVATFLSELLEEDDSPILEWMENAARVAADGTRQNWGTGTLPFMSGTKWGWSSSGTPAVASASFSRSGLVMVAFTYGTGTDQTADVRSFAASLPALPELC</sequence>
<feature type="chain" id="PRO_5038784155" description="Lipoprotein" evidence="2">
    <location>
        <begin position="24"/>
        <end position="329"/>
    </location>
</feature>
<feature type="signal peptide" evidence="2">
    <location>
        <begin position="1"/>
        <end position="23"/>
    </location>
</feature>
<feature type="region of interest" description="Disordered" evidence="1">
    <location>
        <begin position="58"/>
        <end position="125"/>
    </location>
</feature>
<dbReference type="Proteomes" id="UP000014809">
    <property type="component" value="Chromosome"/>
</dbReference>
<protein>
    <recommendedName>
        <fullName evidence="5">Lipoprotein</fullName>
    </recommendedName>
</protein>
<evidence type="ECO:0000313" key="3">
    <source>
        <dbReference type="EMBL" id="AGP30236.1"/>
    </source>
</evidence>
<keyword evidence="4" id="KW-1185">Reference proteome</keyword>
<evidence type="ECO:0000256" key="2">
    <source>
        <dbReference type="SAM" id="SignalP"/>
    </source>
</evidence>
<dbReference type="STRING" id="1200352.A606_02915"/>